<dbReference type="Proteomes" id="UP001208938">
    <property type="component" value="Unassembled WGS sequence"/>
</dbReference>
<dbReference type="EMBL" id="JAPDFL010000001">
    <property type="protein sequence ID" value="MCW1932744.1"/>
    <property type="molecule type" value="Genomic_DNA"/>
</dbReference>
<dbReference type="RefSeq" id="WP_264505721.1">
    <property type="nucleotide sequence ID" value="NZ_JAPDFL010000001.1"/>
</dbReference>
<proteinExistence type="predicted"/>
<evidence type="ECO:0000313" key="2">
    <source>
        <dbReference type="Proteomes" id="UP001208938"/>
    </source>
</evidence>
<comment type="caution">
    <text evidence="1">The sequence shown here is derived from an EMBL/GenBank/DDBJ whole genome shotgun (WGS) entry which is preliminary data.</text>
</comment>
<evidence type="ECO:0000313" key="1">
    <source>
        <dbReference type="EMBL" id="MCW1932744.1"/>
    </source>
</evidence>
<gene>
    <name evidence="1" type="ORF">OKW52_10870</name>
</gene>
<accession>A0ABT3GYW5</accession>
<protein>
    <submittedName>
        <fullName evidence="1">Uncharacterized protein</fullName>
    </submittedName>
</protein>
<organism evidence="1 2">
    <name type="scientific">Pararhodobacter zhoushanensis</name>
    <dbReference type="NCBI Taxonomy" id="2479545"/>
    <lineage>
        <taxon>Bacteria</taxon>
        <taxon>Pseudomonadati</taxon>
        <taxon>Pseudomonadota</taxon>
        <taxon>Alphaproteobacteria</taxon>
        <taxon>Rhodobacterales</taxon>
        <taxon>Paracoccaceae</taxon>
        <taxon>Pararhodobacter</taxon>
    </lineage>
</organism>
<name>A0ABT3GYW5_9RHOB</name>
<sequence length="55" mass="6111">MILDDALVFTDDTRMEAMFNALHAQAADLQILVFSCRTRALRQLGGTVLQFEPVG</sequence>
<reference evidence="1 2" key="1">
    <citation type="submission" date="2022-10" db="EMBL/GenBank/DDBJ databases">
        <title>Pararhodobacter sp. nov., isolated from marine algae.</title>
        <authorList>
            <person name="Choi B.J."/>
            <person name="Kim J.M."/>
            <person name="Lee J.K."/>
            <person name="Choi D.G."/>
            <person name="Jeon C.O."/>
        </authorList>
    </citation>
    <scope>NUCLEOTIDE SEQUENCE [LARGE SCALE GENOMIC DNA]</scope>
    <source>
        <strain evidence="1 2">ZQ420</strain>
    </source>
</reference>
<keyword evidence="2" id="KW-1185">Reference proteome</keyword>